<dbReference type="InterPro" id="IPR036259">
    <property type="entry name" value="MFS_trans_sf"/>
</dbReference>
<dbReference type="InterPro" id="IPR020846">
    <property type="entry name" value="MFS_dom"/>
</dbReference>
<dbReference type="Gene3D" id="1.20.1250.20">
    <property type="entry name" value="MFS general substrate transporter like domains"/>
    <property type="match status" value="1"/>
</dbReference>
<feature type="transmembrane region" description="Helical" evidence="9">
    <location>
        <begin position="347"/>
        <end position="369"/>
    </location>
</feature>
<feature type="transmembrane region" description="Helical" evidence="9">
    <location>
        <begin position="375"/>
        <end position="399"/>
    </location>
</feature>
<dbReference type="InterPro" id="IPR005829">
    <property type="entry name" value="Sugar_transporter_CS"/>
</dbReference>
<feature type="transmembrane region" description="Helical" evidence="9">
    <location>
        <begin position="156"/>
        <end position="175"/>
    </location>
</feature>
<name>A0ABR3SEX7_9PEZI</name>
<feature type="compositionally biased region" description="Basic and acidic residues" evidence="8">
    <location>
        <begin position="510"/>
        <end position="524"/>
    </location>
</feature>
<evidence type="ECO:0000256" key="8">
    <source>
        <dbReference type="SAM" id="MobiDB-lite"/>
    </source>
</evidence>
<evidence type="ECO:0000313" key="12">
    <source>
        <dbReference type="Proteomes" id="UP001521116"/>
    </source>
</evidence>
<organism evidence="11 12">
    <name type="scientific">Neofusicoccum ribis</name>
    <dbReference type="NCBI Taxonomy" id="45134"/>
    <lineage>
        <taxon>Eukaryota</taxon>
        <taxon>Fungi</taxon>
        <taxon>Dikarya</taxon>
        <taxon>Ascomycota</taxon>
        <taxon>Pezizomycotina</taxon>
        <taxon>Dothideomycetes</taxon>
        <taxon>Dothideomycetes incertae sedis</taxon>
        <taxon>Botryosphaeriales</taxon>
        <taxon>Botryosphaeriaceae</taxon>
        <taxon>Neofusicoccum</taxon>
    </lineage>
</organism>
<dbReference type="EMBL" id="JAJVDC020000208">
    <property type="protein sequence ID" value="KAL1618418.1"/>
    <property type="molecule type" value="Genomic_DNA"/>
</dbReference>
<dbReference type="NCBIfam" id="TIGR00879">
    <property type="entry name" value="SP"/>
    <property type="match status" value="1"/>
</dbReference>
<evidence type="ECO:0000256" key="1">
    <source>
        <dbReference type="ARBA" id="ARBA00004141"/>
    </source>
</evidence>
<feature type="domain" description="Major facilitator superfamily (MFS) profile" evidence="10">
    <location>
        <begin position="25"/>
        <end position="465"/>
    </location>
</feature>
<evidence type="ECO:0000256" key="7">
    <source>
        <dbReference type="RuleBase" id="RU003346"/>
    </source>
</evidence>
<comment type="similarity">
    <text evidence="2 7">Belongs to the major facilitator superfamily. Sugar transporter (TC 2.A.1.1) family.</text>
</comment>
<keyword evidence="12" id="KW-1185">Reference proteome</keyword>
<dbReference type="InterPro" id="IPR003663">
    <property type="entry name" value="Sugar/inositol_transpt"/>
</dbReference>
<keyword evidence="3 7" id="KW-0813">Transport</keyword>
<dbReference type="InterPro" id="IPR005828">
    <property type="entry name" value="MFS_sugar_transport-like"/>
</dbReference>
<dbReference type="PANTHER" id="PTHR48022">
    <property type="entry name" value="PLASTIDIC GLUCOSE TRANSPORTER 4"/>
    <property type="match status" value="1"/>
</dbReference>
<feature type="region of interest" description="Disordered" evidence="8">
    <location>
        <begin position="510"/>
        <end position="544"/>
    </location>
</feature>
<dbReference type="PRINTS" id="PR00171">
    <property type="entry name" value="SUGRTRNSPORT"/>
</dbReference>
<sequence>MGFSGFTHTGFLGGKIGGKALQIGVCITAASGFLLFGYDQGIMSGIISEPMFLKDFPMMDGDYKDGAIQALVVAIYEIGCLFGSFFIIAYGDKLGRRKSVLIGTVWMLIGTAIQTASTTMAQLIVGRIVTGLGNGMNTSSIPVWQSEMAPPKIRGFLVLFEGALITGGIMVSYWINYGFWFVTQYGSFQWRFPIAFQAVFGFLLILGVLAYPESPRWLLKHNKEEAARDIMAHLYDTTPDDDRVQSEVAEIQKINAITGGKKLTVKEFFSKGPEMNRWRALIAFCSQAFQQIGGLNLVTYYATTVFEDSLGFDAELSRLMTGCLGTEFFIAALVALFIVDRLGRRRLMLWGAIGMAVSLLIVGACLSAGTKTPAYVATVFIFVYNSFFALGWLGVTWLYPAEITPIRIRAEANGLSTSANWIFNYAVVQLAPIMINKIAWETYFVFMCFNFAFIPVVYFTFVETNGYPLEKMDAIFAEAYEKNENPVWTERRVRKGETLDVEKTIADAEHVAEERGDVPRRSQDESDESSDWEKSRGVRKEANP</sequence>
<evidence type="ECO:0000259" key="10">
    <source>
        <dbReference type="PROSITE" id="PS50850"/>
    </source>
</evidence>
<dbReference type="InterPro" id="IPR050360">
    <property type="entry name" value="MFS_Sugar_Transporters"/>
</dbReference>
<comment type="subcellular location">
    <subcellularLocation>
        <location evidence="1">Membrane</location>
        <topology evidence="1">Multi-pass membrane protein</topology>
    </subcellularLocation>
</comment>
<evidence type="ECO:0000256" key="6">
    <source>
        <dbReference type="ARBA" id="ARBA00023136"/>
    </source>
</evidence>
<keyword evidence="5 9" id="KW-1133">Transmembrane helix</keyword>
<protein>
    <recommendedName>
        <fullName evidence="10">Major facilitator superfamily (MFS) profile domain-containing protein</fullName>
    </recommendedName>
</protein>
<evidence type="ECO:0000313" key="11">
    <source>
        <dbReference type="EMBL" id="KAL1618418.1"/>
    </source>
</evidence>
<dbReference type="Proteomes" id="UP001521116">
    <property type="component" value="Unassembled WGS sequence"/>
</dbReference>
<evidence type="ECO:0000256" key="2">
    <source>
        <dbReference type="ARBA" id="ARBA00010992"/>
    </source>
</evidence>
<reference evidence="11 12" key="1">
    <citation type="submission" date="2024-02" db="EMBL/GenBank/DDBJ databases">
        <title>De novo assembly and annotation of 12 fungi associated with fruit tree decline syndrome in Ontario, Canada.</title>
        <authorList>
            <person name="Sulman M."/>
            <person name="Ellouze W."/>
            <person name="Ilyukhin E."/>
        </authorList>
    </citation>
    <scope>NUCLEOTIDE SEQUENCE [LARGE SCALE GENOMIC DNA]</scope>
    <source>
        <strain evidence="11 12">M1-105</strain>
    </source>
</reference>
<evidence type="ECO:0000256" key="3">
    <source>
        <dbReference type="ARBA" id="ARBA00022448"/>
    </source>
</evidence>
<accession>A0ABR3SEX7</accession>
<feature type="transmembrane region" description="Helical" evidence="9">
    <location>
        <begin position="319"/>
        <end position="340"/>
    </location>
</feature>
<feature type="compositionally biased region" description="Basic and acidic residues" evidence="8">
    <location>
        <begin position="531"/>
        <end position="544"/>
    </location>
</feature>
<feature type="transmembrane region" description="Helical" evidence="9">
    <location>
        <begin position="280"/>
        <end position="299"/>
    </location>
</feature>
<evidence type="ECO:0000256" key="4">
    <source>
        <dbReference type="ARBA" id="ARBA00022692"/>
    </source>
</evidence>
<keyword evidence="4 9" id="KW-0812">Transmembrane</keyword>
<feature type="transmembrane region" description="Helical" evidence="9">
    <location>
        <begin position="443"/>
        <end position="461"/>
    </location>
</feature>
<evidence type="ECO:0000256" key="9">
    <source>
        <dbReference type="SAM" id="Phobius"/>
    </source>
</evidence>
<keyword evidence="6 9" id="KW-0472">Membrane</keyword>
<dbReference type="Pfam" id="PF00083">
    <property type="entry name" value="Sugar_tr"/>
    <property type="match status" value="1"/>
</dbReference>
<proteinExistence type="inferred from homology"/>
<comment type="caution">
    <text evidence="11">The sequence shown here is derived from an EMBL/GenBank/DDBJ whole genome shotgun (WGS) entry which is preliminary data.</text>
</comment>
<dbReference type="PROSITE" id="PS50850">
    <property type="entry name" value="MFS"/>
    <property type="match status" value="1"/>
</dbReference>
<dbReference type="PROSITE" id="PS00216">
    <property type="entry name" value="SUGAR_TRANSPORT_1"/>
    <property type="match status" value="1"/>
</dbReference>
<feature type="transmembrane region" description="Helical" evidence="9">
    <location>
        <begin position="190"/>
        <end position="211"/>
    </location>
</feature>
<feature type="transmembrane region" description="Helical" evidence="9">
    <location>
        <begin position="21"/>
        <end position="47"/>
    </location>
</feature>
<gene>
    <name evidence="11" type="ORF">SLS56_010570</name>
</gene>
<feature type="transmembrane region" description="Helical" evidence="9">
    <location>
        <begin position="67"/>
        <end position="88"/>
    </location>
</feature>
<dbReference type="SUPFAM" id="SSF103473">
    <property type="entry name" value="MFS general substrate transporter"/>
    <property type="match status" value="1"/>
</dbReference>
<dbReference type="PANTHER" id="PTHR48022:SF68">
    <property type="entry name" value="MAJOR FACILITATOR SUPERFAMILY (MFS) PROFILE DOMAIN-CONTAINING PROTEIN-RELATED"/>
    <property type="match status" value="1"/>
</dbReference>
<evidence type="ECO:0000256" key="5">
    <source>
        <dbReference type="ARBA" id="ARBA00022989"/>
    </source>
</evidence>